<dbReference type="EC" id="1.8.4.12" evidence="2"/>
<dbReference type="AlphaFoldDB" id="A0A1N7J0A7"/>
<evidence type="ECO:0000313" key="9">
    <source>
        <dbReference type="Proteomes" id="UP000185999"/>
    </source>
</evidence>
<dbReference type="Proteomes" id="UP000185999">
    <property type="component" value="Unassembled WGS sequence"/>
</dbReference>
<dbReference type="GO" id="GO:0006979">
    <property type="term" value="P:response to oxidative stress"/>
    <property type="evidence" value="ECO:0007669"/>
    <property type="project" value="InterPro"/>
</dbReference>
<feature type="domain" description="MsrB" evidence="7">
    <location>
        <begin position="5"/>
        <end position="125"/>
    </location>
</feature>
<dbReference type="SUPFAM" id="SSF51316">
    <property type="entry name" value="Mss4-like"/>
    <property type="match status" value="1"/>
</dbReference>
<evidence type="ECO:0000256" key="1">
    <source>
        <dbReference type="ARBA" id="ARBA00001947"/>
    </source>
</evidence>
<dbReference type="InterPro" id="IPR002579">
    <property type="entry name" value="Met_Sox_Rdtase_MsrB_dom"/>
</dbReference>
<keyword evidence="5" id="KW-0560">Oxidoreductase</keyword>
<dbReference type="PROSITE" id="PS51790">
    <property type="entry name" value="MSRB"/>
    <property type="match status" value="1"/>
</dbReference>
<evidence type="ECO:0000256" key="5">
    <source>
        <dbReference type="ARBA" id="ARBA00023002"/>
    </source>
</evidence>
<evidence type="ECO:0000256" key="6">
    <source>
        <dbReference type="ARBA" id="ARBA00048488"/>
    </source>
</evidence>
<dbReference type="NCBIfam" id="NF004036">
    <property type="entry name" value="PRK05508.1"/>
    <property type="match status" value="1"/>
</dbReference>
<evidence type="ECO:0000259" key="7">
    <source>
        <dbReference type="PROSITE" id="PS51790"/>
    </source>
</evidence>
<gene>
    <name evidence="8" type="ORF">SAMN05421760_101402</name>
</gene>
<dbReference type="STRING" id="619304.SAMN05421760_101402"/>
<evidence type="ECO:0000313" key="8">
    <source>
        <dbReference type="EMBL" id="SIS42651.1"/>
    </source>
</evidence>
<dbReference type="InterPro" id="IPR028427">
    <property type="entry name" value="Met_Sox_Rdtase_MsrB"/>
</dbReference>
<dbReference type="GO" id="GO:0030091">
    <property type="term" value="P:protein repair"/>
    <property type="evidence" value="ECO:0007669"/>
    <property type="project" value="InterPro"/>
</dbReference>
<reference evidence="9" key="1">
    <citation type="submission" date="2017-01" db="EMBL/GenBank/DDBJ databases">
        <authorList>
            <person name="Varghese N."/>
            <person name="Submissions S."/>
        </authorList>
    </citation>
    <scope>NUCLEOTIDE SEQUENCE [LARGE SCALE GENOMIC DNA]</scope>
    <source>
        <strain evidence="9">DSM 22306</strain>
    </source>
</reference>
<comment type="cofactor">
    <cofactor evidence="1">
        <name>Zn(2+)</name>
        <dbReference type="ChEBI" id="CHEBI:29105"/>
    </cofactor>
</comment>
<dbReference type="NCBIfam" id="TIGR00357">
    <property type="entry name" value="peptide-methionine (R)-S-oxide reductase MsrB"/>
    <property type="match status" value="1"/>
</dbReference>
<proteinExistence type="predicted"/>
<dbReference type="GO" id="GO:0046872">
    <property type="term" value="F:metal ion binding"/>
    <property type="evidence" value="ECO:0007669"/>
    <property type="project" value="UniProtKB-KW"/>
</dbReference>
<name>A0A1N7J0A7_9GAMM</name>
<protein>
    <recommendedName>
        <fullName evidence="2">peptide-methionine (R)-S-oxide reductase</fullName>
        <ecNumber evidence="2">1.8.4.12</ecNumber>
    </recommendedName>
</protein>
<keyword evidence="9" id="KW-1185">Reference proteome</keyword>
<dbReference type="PANTHER" id="PTHR46081">
    <property type="entry name" value="PEPTIDE METHIONINE SULFOXIDE REDUCTASE 2"/>
    <property type="match status" value="1"/>
</dbReference>
<accession>A0A1N7J0A7</accession>
<organism evidence="8 9">
    <name type="scientific">Neptunomonas antarctica</name>
    <dbReference type="NCBI Taxonomy" id="619304"/>
    <lineage>
        <taxon>Bacteria</taxon>
        <taxon>Pseudomonadati</taxon>
        <taxon>Pseudomonadota</taxon>
        <taxon>Gammaproteobacteria</taxon>
        <taxon>Oceanospirillales</taxon>
        <taxon>Oceanospirillaceae</taxon>
        <taxon>Neptunomonas</taxon>
    </lineage>
</organism>
<keyword evidence="4" id="KW-0862">Zinc</keyword>
<dbReference type="Gene3D" id="2.170.150.20">
    <property type="entry name" value="Peptide methionine sulfoxide reductase"/>
    <property type="match status" value="1"/>
</dbReference>
<evidence type="ECO:0000256" key="2">
    <source>
        <dbReference type="ARBA" id="ARBA00012499"/>
    </source>
</evidence>
<dbReference type="GO" id="GO:0033743">
    <property type="term" value="F:peptide-methionine (R)-S-oxide reductase activity"/>
    <property type="evidence" value="ECO:0007669"/>
    <property type="project" value="UniProtKB-EC"/>
</dbReference>
<sequence>MSTSRDFPLNPLDAEEQRVILHKGTERPFTGEYDDFSETGMFVCKQCDAALYRSTDKFSSGCGWPSFDDEIEGAIKRVTDADGRRTEIVCASCDGHLGHVFEGEHLTEKDTRHCVNSISIKFVKA</sequence>
<keyword evidence="3" id="KW-0479">Metal-binding</keyword>
<comment type="catalytic activity">
    <reaction evidence="6">
        <text>L-methionyl-[protein] + [thioredoxin]-disulfide + H2O = L-methionyl-(R)-S-oxide-[protein] + [thioredoxin]-dithiol</text>
        <dbReference type="Rhea" id="RHEA:24164"/>
        <dbReference type="Rhea" id="RHEA-COMP:10698"/>
        <dbReference type="Rhea" id="RHEA-COMP:10700"/>
        <dbReference type="Rhea" id="RHEA-COMP:12313"/>
        <dbReference type="Rhea" id="RHEA-COMP:12314"/>
        <dbReference type="ChEBI" id="CHEBI:15377"/>
        <dbReference type="ChEBI" id="CHEBI:16044"/>
        <dbReference type="ChEBI" id="CHEBI:29950"/>
        <dbReference type="ChEBI" id="CHEBI:45764"/>
        <dbReference type="ChEBI" id="CHEBI:50058"/>
        <dbReference type="EC" id="1.8.4.12"/>
    </reaction>
</comment>
<dbReference type="Pfam" id="PF01641">
    <property type="entry name" value="SelR"/>
    <property type="match status" value="1"/>
</dbReference>
<dbReference type="EMBL" id="FTOE01000001">
    <property type="protein sequence ID" value="SIS42651.1"/>
    <property type="molecule type" value="Genomic_DNA"/>
</dbReference>
<dbReference type="RefSeq" id="WP_054342599.1">
    <property type="nucleotide sequence ID" value="NZ_FTOE01000001.1"/>
</dbReference>
<dbReference type="PANTHER" id="PTHR46081:SF8">
    <property type="entry name" value="PEPTIDE METHIONINE SULFOXIDE REDUCTASE 2"/>
    <property type="match status" value="1"/>
</dbReference>
<evidence type="ECO:0000256" key="4">
    <source>
        <dbReference type="ARBA" id="ARBA00022833"/>
    </source>
</evidence>
<dbReference type="OrthoDB" id="9785497at2"/>
<dbReference type="InterPro" id="IPR011057">
    <property type="entry name" value="Mss4-like_sf"/>
</dbReference>
<evidence type="ECO:0000256" key="3">
    <source>
        <dbReference type="ARBA" id="ARBA00022723"/>
    </source>
</evidence>